<proteinExistence type="inferred from homology"/>
<feature type="signal peptide" evidence="3">
    <location>
        <begin position="1"/>
        <end position="35"/>
    </location>
</feature>
<comment type="caution">
    <text evidence="4">The sequence shown here is derived from an EMBL/GenBank/DDBJ whole genome shotgun (WGS) entry which is preliminary data.</text>
</comment>
<dbReference type="PANTHER" id="PTHR40841:SF2">
    <property type="entry name" value="SIDEROPHORE-DEGRADING ESTERASE (EUROFUNG)"/>
    <property type="match status" value="1"/>
</dbReference>
<organism evidence="4 5">
    <name type="scientific">Aliiglaciecola litoralis</name>
    <dbReference type="NCBI Taxonomy" id="582857"/>
    <lineage>
        <taxon>Bacteria</taxon>
        <taxon>Pseudomonadati</taxon>
        <taxon>Pseudomonadota</taxon>
        <taxon>Gammaproteobacteria</taxon>
        <taxon>Alteromonadales</taxon>
        <taxon>Alteromonadaceae</taxon>
        <taxon>Aliiglaciecola</taxon>
    </lineage>
</organism>
<dbReference type="PANTHER" id="PTHR40841">
    <property type="entry name" value="SIDEROPHORE TRIACETYLFUSARININE C ESTERASE"/>
    <property type="match status" value="1"/>
</dbReference>
<sequence>MYNGLNWNFGHIVDRRFNPLLITFLLFGLTSLAFAADKHAPSKEIAWSKLQGLGDIEYFQLKNTKPNKTKHPYHIFVRLPDEYNQSEKVYYPTLYLLDGGTNFPLFAAYYSYLRAMEDVPALIIVGISYGNNDWRKGNDRSHDFTVTTIEREFWGGAQIFEQFLSDRLMPSIQEKYRVDSHKQVLFGQSLGGQFALYTSMYGDAPFFAVIASNPALHRNLDYFKQGMKKRDMRPKVYVSIAEFDDPTYKEPTLNWVEYWQKQNVEWEYNFDNLKGHNHLSASPVALRNGLKWIFNK</sequence>
<gene>
    <name evidence="4" type="ORF">GCM10009114_06830</name>
</gene>
<keyword evidence="3" id="KW-0732">Signal</keyword>
<dbReference type="InterPro" id="IPR052558">
    <property type="entry name" value="Siderophore_Hydrolase_D"/>
</dbReference>
<dbReference type="Gene3D" id="3.40.50.1820">
    <property type="entry name" value="alpha/beta hydrolase"/>
    <property type="match status" value="1"/>
</dbReference>
<reference evidence="4 5" key="1">
    <citation type="journal article" date="2019" name="Int. J. Syst. Evol. Microbiol.">
        <title>The Global Catalogue of Microorganisms (GCM) 10K type strain sequencing project: providing services to taxonomists for standard genome sequencing and annotation.</title>
        <authorList>
            <consortium name="The Broad Institute Genomics Platform"/>
            <consortium name="The Broad Institute Genome Sequencing Center for Infectious Disease"/>
            <person name="Wu L."/>
            <person name="Ma J."/>
        </authorList>
    </citation>
    <scope>NUCLEOTIDE SEQUENCE [LARGE SCALE GENOMIC DNA]</scope>
    <source>
        <strain evidence="4 5">JCM 15896</strain>
    </source>
</reference>
<evidence type="ECO:0000313" key="4">
    <source>
        <dbReference type="EMBL" id="GAA0853612.1"/>
    </source>
</evidence>
<dbReference type="Proteomes" id="UP001500359">
    <property type="component" value="Unassembled WGS sequence"/>
</dbReference>
<evidence type="ECO:0000256" key="1">
    <source>
        <dbReference type="ARBA" id="ARBA00005622"/>
    </source>
</evidence>
<dbReference type="InterPro" id="IPR000801">
    <property type="entry name" value="Esterase-like"/>
</dbReference>
<evidence type="ECO:0008006" key="6">
    <source>
        <dbReference type="Google" id="ProtNLM"/>
    </source>
</evidence>
<comment type="similarity">
    <text evidence="1">Belongs to the esterase D family.</text>
</comment>
<dbReference type="InterPro" id="IPR029058">
    <property type="entry name" value="AB_hydrolase_fold"/>
</dbReference>
<name>A0ABN1LEN3_9ALTE</name>
<evidence type="ECO:0000256" key="3">
    <source>
        <dbReference type="SAM" id="SignalP"/>
    </source>
</evidence>
<accession>A0ABN1LEN3</accession>
<dbReference type="SUPFAM" id="SSF53474">
    <property type="entry name" value="alpha/beta-Hydrolases"/>
    <property type="match status" value="1"/>
</dbReference>
<keyword evidence="5" id="KW-1185">Reference proteome</keyword>
<evidence type="ECO:0000256" key="2">
    <source>
        <dbReference type="ARBA" id="ARBA00022801"/>
    </source>
</evidence>
<keyword evidence="2" id="KW-0378">Hydrolase</keyword>
<evidence type="ECO:0000313" key="5">
    <source>
        <dbReference type="Proteomes" id="UP001500359"/>
    </source>
</evidence>
<dbReference type="Pfam" id="PF00756">
    <property type="entry name" value="Esterase"/>
    <property type="match status" value="1"/>
</dbReference>
<protein>
    <recommendedName>
        <fullName evidence="6">Alpha/beta hydrolase</fullName>
    </recommendedName>
</protein>
<feature type="chain" id="PRO_5046847782" description="Alpha/beta hydrolase" evidence="3">
    <location>
        <begin position="36"/>
        <end position="296"/>
    </location>
</feature>
<dbReference type="EMBL" id="BAAAFD010000001">
    <property type="protein sequence ID" value="GAA0853612.1"/>
    <property type="molecule type" value="Genomic_DNA"/>
</dbReference>